<dbReference type="EMBL" id="MU864527">
    <property type="protein sequence ID" value="KAK4183736.1"/>
    <property type="molecule type" value="Genomic_DNA"/>
</dbReference>
<evidence type="ECO:0000256" key="1">
    <source>
        <dbReference type="SAM" id="MobiDB-lite"/>
    </source>
</evidence>
<protein>
    <recommendedName>
        <fullName evidence="3">F-box domain-containing protein</fullName>
    </recommendedName>
</protein>
<feature type="region of interest" description="Disordered" evidence="1">
    <location>
        <begin position="38"/>
        <end position="72"/>
    </location>
</feature>
<feature type="transmembrane region" description="Helical" evidence="2">
    <location>
        <begin position="425"/>
        <end position="442"/>
    </location>
</feature>
<keyword evidence="2" id="KW-0812">Transmembrane</keyword>
<dbReference type="SUPFAM" id="SSF81383">
    <property type="entry name" value="F-box domain"/>
    <property type="match status" value="1"/>
</dbReference>
<comment type="caution">
    <text evidence="4">The sequence shown here is derived from an EMBL/GenBank/DDBJ whole genome shotgun (WGS) entry which is preliminary data.</text>
</comment>
<dbReference type="InterPro" id="IPR036047">
    <property type="entry name" value="F-box-like_dom_sf"/>
</dbReference>
<gene>
    <name evidence="4" type="ORF">QBC35DRAFT_507414</name>
</gene>
<feature type="transmembrane region" description="Helical" evidence="2">
    <location>
        <begin position="281"/>
        <end position="307"/>
    </location>
</feature>
<feature type="transmembrane region" description="Helical" evidence="2">
    <location>
        <begin position="340"/>
        <end position="362"/>
    </location>
</feature>
<feature type="transmembrane region" description="Helical" evidence="2">
    <location>
        <begin position="382"/>
        <end position="405"/>
    </location>
</feature>
<reference evidence="4" key="1">
    <citation type="journal article" date="2023" name="Mol. Phylogenet. Evol.">
        <title>Genome-scale phylogeny and comparative genomics of the fungal order Sordariales.</title>
        <authorList>
            <person name="Hensen N."/>
            <person name="Bonometti L."/>
            <person name="Westerberg I."/>
            <person name="Brannstrom I.O."/>
            <person name="Guillou S."/>
            <person name="Cros-Aarteil S."/>
            <person name="Calhoun S."/>
            <person name="Haridas S."/>
            <person name="Kuo A."/>
            <person name="Mondo S."/>
            <person name="Pangilinan J."/>
            <person name="Riley R."/>
            <person name="LaButti K."/>
            <person name="Andreopoulos B."/>
            <person name="Lipzen A."/>
            <person name="Chen C."/>
            <person name="Yan M."/>
            <person name="Daum C."/>
            <person name="Ng V."/>
            <person name="Clum A."/>
            <person name="Steindorff A."/>
            <person name="Ohm R.A."/>
            <person name="Martin F."/>
            <person name="Silar P."/>
            <person name="Natvig D.O."/>
            <person name="Lalanne C."/>
            <person name="Gautier V."/>
            <person name="Ament-Velasquez S.L."/>
            <person name="Kruys A."/>
            <person name="Hutchinson M.I."/>
            <person name="Powell A.J."/>
            <person name="Barry K."/>
            <person name="Miller A.N."/>
            <person name="Grigoriev I.V."/>
            <person name="Debuchy R."/>
            <person name="Gladieux P."/>
            <person name="Hiltunen Thoren M."/>
            <person name="Johannesson H."/>
        </authorList>
    </citation>
    <scope>NUCLEOTIDE SEQUENCE</scope>
    <source>
        <strain evidence="4">PSN309</strain>
    </source>
</reference>
<dbReference type="PROSITE" id="PS50181">
    <property type="entry name" value="FBOX"/>
    <property type="match status" value="1"/>
</dbReference>
<evidence type="ECO:0000259" key="3">
    <source>
        <dbReference type="PROSITE" id="PS50181"/>
    </source>
</evidence>
<evidence type="ECO:0000313" key="4">
    <source>
        <dbReference type="EMBL" id="KAK4183736.1"/>
    </source>
</evidence>
<evidence type="ECO:0000313" key="5">
    <source>
        <dbReference type="Proteomes" id="UP001302126"/>
    </source>
</evidence>
<keyword evidence="5" id="KW-1185">Reference proteome</keyword>
<feature type="domain" description="F-box" evidence="3">
    <location>
        <begin position="137"/>
        <end position="191"/>
    </location>
</feature>
<organism evidence="4 5">
    <name type="scientific">Podospora australis</name>
    <dbReference type="NCBI Taxonomy" id="1536484"/>
    <lineage>
        <taxon>Eukaryota</taxon>
        <taxon>Fungi</taxon>
        <taxon>Dikarya</taxon>
        <taxon>Ascomycota</taxon>
        <taxon>Pezizomycotina</taxon>
        <taxon>Sordariomycetes</taxon>
        <taxon>Sordariomycetidae</taxon>
        <taxon>Sordariales</taxon>
        <taxon>Podosporaceae</taxon>
        <taxon>Podospora</taxon>
    </lineage>
</organism>
<dbReference type="AlphaFoldDB" id="A0AAN6WLY7"/>
<name>A0AAN6WLY7_9PEZI</name>
<evidence type="ECO:0000256" key="2">
    <source>
        <dbReference type="SAM" id="Phobius"/>
    </source>
</evidence>
<proteinExistence type="predicted"/>
<keyword evidence="2" id="KW-0472">Membrane</keyword>
<dbReference type="CDD" id="cd09917">
    <property type="entry name" value="F-box_SF"/>
    <property type="match status" value="1"/>
</dbReference>
<dbReference type="InterPro" id="IPR001810">
    <property type="entry name" value="F-box_dom"/>
</dbReference>
<reference evidence="4" key="2">
    <citation type="submission" date="2023-05" db="EMBL/GenBank/DDBJ databases">
        <authorList>
            <consortium name="Lawrence Berkeley National Laboratory"/>
            <person name="Steindorff A."/>
            <person name="Hensen N."/>
            <person name="Bonometti L."/>
            <person name="Westerberg I."/>
            <person name="Brannstrom I.O."/>
            <person name="Guillou S."/>
            <person name="Cros-Aarteil S."/>
            <person name="Calhoun S."/>
            <person name="Haridas S."/>
            <person name="Kuo A."/>
            <person name="Mondo S."/>
            <person name="Pangilinan J."/>
            <person name="Riley R."/>
            <person name="Labutti K."/>
            <person name="Andreopoulos B."/>
            <person name="Lipzen A."/>
            <person name="Chen C."/>
            <person name="Yanf M."/>
            <person name="Daum C."/>
            <person name="Ng V."/>
            <person name="Clum A."/>
            <person name="Ohm R."/>
            <person name="Martin F."/>
            <person name="Silar P."/>
            <person name="Natvig D."/>
            <person name="Lalanne C."/>
            <person name="Gautier V."/>
            <person name="Ament-Velasquez S.L."/>
            <person name="Kruys A."/>
            <person name="Hutchinson M.I."/>
            <person name="Powell A.J."/>
            <person name="Barry K."/>
            <person name="Miller A.N."/>
            <person name="Grigoriev I.V."/>
            <person name="Debuchy R."/>
            <person name="Gladieux P."/>
            <person name="Thoren M.H."/>
            <person name="Johannesson H."/>
        </authorList>
    </citation>
    <scope>NUCLEOTIDE SEQUENCE</scope>
    <source>
        <strain evidence="4">PSN309</strain>
    </source>
</reference>
<dbReference type="Pfam" id="PF00646">
    <property type="entry name" value="F-box"/>
    <property type="match status" value="1"/>
</dbReference>
<accession>A0AAN6WLY7</accession>
<dbReference type="Proteomes" id="UP001302126">
    <property type="component" value="Unassembled WGS sequence"/>
</dbReference>
<feature type="transmembrane region" description="Helical" evidence="2">
    <location>
        <begin position="313"/>
        <end position="333"/>
    </location>
</feature>
<sequence length="447" mass="50235">MASSCDPAIGAAAATTTAGLGAHELQAAFQQVTRLPAHHLSRQEQQQTDGDTISPLPPAVIRSSGNGGPGGRNIIHGLMGSGETVRNTITAFAAARSNSNTIVTCKAPRNLNEIKEDEVGDDGILADIQPPRPKQTSPFLTKLPPEVLQAIIRRCRFADIVNLRKTCKTLHLLASPREMRILHGSHQFRQLLRCHCRVCLTHNEDRRKLLKTGGPGYPLSNKCIDCALKEEDPRVKVGRKVELANFSSVWVCRWCGRPVAEHPAVSSEQFHRRCYSRYNRALGIFFILGWLQFCFGIIGGALAWRYFRWDRLVFGPTVTNFLLLWIVLGLVIFRGNRVRTYNIAFCLELVILGLWIAPVYHVSKLVRDDLDTGVVPVAKSTWAALVIFGLNMFFRFMNVVGNFILLFRPDLTRRRRPAVSLWKRGLYKIACLFIFFTYPQSLESKVQ</sequence>
<keyword evidence="2" id="KW-1133">Transmembrane helix</keyword>